<evidence type="ECO:0000256" key="2">
    <source>
        <dbReference type="ARBA" id="ARBA00010131"/>
    </source>
</evidence>
<keyword evidence="4 6" id="KW-1133">Transmembrane helix</keyword>
<organism evidence="7 8">
    <name type="scientific">Phytophthora citrophthora</name>
    <dbReference type="NCBI Taxonomy" id="4793"/>
    <lineage>
        <taxon>Eukaryota</taxon>
        <taxon>Sar</taxon>
        <taxon>Stramenopiles</taxon>
        <taxon>Oomycota</taxon>
        <taxon>Peronosporomycetes</taxon>
        <taxon>Peronosporales</taxon>
        <taxon>Peronosporaceae</taxon>
        <taxon>Phytophthora</taxon>
    </lineage>
</organism>
<evidence type="ECO:0000313" key="7">
    <source>
        <dbReference type="EMBL" id="KAK1945060.1"/>
    </source>
</evidence>
<evidence type="ECO:0000256" key="5">
    <source>
        <dbReference type="ARBA" id="ARBA00023136"/>
    </source>
</evidence>
<dbReference type="GO" id="GO:0012505">
    <property type="term" value="C:endomembrane system"/>
    <property type="evidence" value="ECO:0007669"/>
    <property type="project" value="TreeGrafter"/>
</dbReference>
<evidence type="ECO:0000256" key="4">
    <source>
        <dbReference type="ARBA" id="ARBA00022989"/>
    </source>
</evidence>
<evidence type="ECO:0000313" key="8">
    <source>
        <dbReference type="Proteomes" id="UP001259832"/>
    </source>
</evidence>
<dbReference type="Pfam" id="PF14778">
    <property type="entry name" value="ODR4-like"/>
    <property type="match status" value="1"/>
</dbReference>
<keyword evidence="5 6" id="KW-0472">Membrane</keyword>
<comment type="subcellular location">
    <subcellularLocation>
        <location evidence="1">Membrane</location>
    </subcellularLocation>
</comment>
<gene>
    <name evidence="7" type="ORF">P3T76_003593</name>
</gene>
<dbReference type="Proteomes" id="UP001259832">
    <property type="component" value="Unassembled WGS sequence"/>
</dbReference>
<dbReference type="GO" id="GO:0008104">
    <property type="term" value="P:intracellular protein localization"/>
    <property type="evidence" value="ECO:0007669"/>
    <property type="project" value="TreeGrafter"/>
</dbReference>
<reference evidence="7" key="1">
    <citation type="submission" date="2023-08" db="EMBL/GenBank/DDBJ databases">
        <title>Reference Genome Resource for the Citrus Pathogen Phytophthora citrophthora.</title>
        <authorList>
            <person name="Moller H."/>
            <person name="Coetzee B."/>
            <person name="Rose L.J."/>
            <person name="Van Niekerk J.M."/>
        </authorList>
    </citation>
    <scope>NUCLEOTIDE SEQUENCE</scope>
    <source>
        <strain evidence="7">STE-U-9442</strain>
    </source>
</reference>
<evidence type="ECO:0000256" key="1">
    <source>
        <dbReference type="ARBA" id="ARBA00004370"/>
    </source>
</evidence>
<dbReference type="GO" id="GO:0016020">
    <property type="term" value="C:membrane"/>
    <property type="evidence" value="ECO:0007669"/>
    <property type="project" value="UniProtKB-SubCell"/>
</dbReference>
<name>A0AAD9GUY8_9STRA</name>
<comment type="similarity">
    <text evidence="2">Belongs to the ODR-4 family.</text>
</comment>
<protein>
    <submittedName>
        <fullName evidence="7">Protein odr-4</fullName>
    </submittedName>
</protein>
<evidence type="ECO:0000256" key="3">
    <source>
        <dbReference type="ARBA" id="ARBA00022692"/>
    </source>
</evidence>
<feature type="transmembrane region" description="Helical" evidence="6">
    <location>
        <begin position="397"/>
        <end position="416"/>
    </location>
</feature>
<proteinExistence type="inferred from homology"/>
<evidence type="ECO:0000256" key="6">
    <source>
        <dbReference type="SAM" id="Phobius"/>
    </source>
</evidence>
<dbReference type="AlphaFoldDB" id="A0AAD9GUY8"/>
<dbReference type="EMBL" id="JASMQC010000005">
    <property type="protein sequence ID" value="KAK1945060.1"/>
    <property type="molecule type" value="Genomic_DNA"/>
</dbReference>
<dbReference type="PANTHER" id="PTHR33966">
    <property type="entry name" value="PROTEIN ODR-4 HOMOLOG"/>
    <property type="match status" value="1"/>
</dbReference>
<dbReference type="PANTHER" id="PTHR33966:SF1">
    <property type="entry name" value="PROTEIN ODR-4 HOMOLOG"/>
    <property type="match status" value="1"/>
</dbReference>
<keyword evidence="3 6" id="KW-0812">Transmembrane</keyword>
<sequence length="417" mass="45238">MSDPRQVVVVEQVSEFWSKSATSSFELGLLVGQVSSSNVGDFVLAVVPIPSESESGEAPTGLSDVSVDWVEEVAQQVDRLLPGGISVLGLYAVSSRDISAQLVPYLRATAEAVTLPCSVRVGDNIHFLAHVTPNGEPSFQSFFDVVNVNKTQMLPAKRKTPTTDITFKQYRTLIDLDEPTPFVNVAPTAAIAATEVAEKRMNEVEKQMKPLFKRVEDSIAVLKVTGDANAQHMNLLTLTPPESQKLVEDPLGGIHGAISCVAFVSQNEPEANEVAANYLKRDFVKSLLVRIALARERWAEDDEVEPNAVFKEGGVIRLAQRGLVPWRSGPLSSPHFAATVHVFPDEDAVKAVKNALEILGGTESNDAIGWAAMEIGGQLGSPMDLTFGVTESEHFKYVYYVLPVVLVLLLLAAQYIL</sequence>
<accession>A0AAD9GUY8</accession>
<dbReference type="InterPro" id="IPR029454">
    <property type="entry name" value="ODR-4-like"/>
</dbReference>
<keyword evidence="8" id="KW-1185">Reference proteome</keyword>
<comment type="caution">
    <text evidence="7">The sequence shown here is derived from an EMBL/GenBank/DDBJ whole genome shotgun (WGS) entry which is preliminary data.</text>
</comment>